<evidence type="ECO:0000313" key="2">
    <source>
        <dbReference type="EMBL" id="CAG6472325.1"/>
    </source>
</evidence>
<dbReference type="EMBL" id="HBUE01070149">
    <property type="protein sequence ID" value="CAG6472325.1"/>
    <property type="molecule type" value="Transcribed_RNA"/>
</dbReference>
<proteinExistence type="predicted"/>
<name>A0A8D8BC65_CULPI</name>
<accession>A0A8D8BC65</accession>
<dbReference type="AlphaFoldDB" id="A0A8D8BC65"/>
<evidence type="ECO:0000256" key="1">
    <source>
        <dbReference type="SAM" id="MobiDB-lite"/>
    </source>
</evidence>
<feature type="region of interest" description="Disordered" evidence="1">
    <location>
        <begin position="1"/>
        <end position="21"/>
    </location>
</feature>
<organism evidence="2">
    <name type="scientific">Culex pipiens</name>
    <name type="common">House mosquito</name>
    <dbReference type="NCBI Taxonomy" id="7175"/>
    <lineage>
        <taxon>Eukaryota</taxon>
        <taxon>Metazoa</taxon>
        <taxon>Ecdysozoa</taxon>
        <taxon>Arthropoda</taxon>
        <taxon>Hexapoda</taxon>
        <taxon>Insecta</taxon>
        <taxon>Pterygota</taxon>
        <taxon>Neoptera</taxon>
        <taxon>Endopterygota</taxon>
        <taxon>Diptera</taxon>
        <taxon>Nematocera</taxon>
        <taxon>Culicoidea</taxon>
        <taxon>Culicidae</taxon>
        <taxon>Culicinae</taxon>
        <taxon>Culicini</taxon>
        <taxon>Culex</taxon>
        <taxon>Culex</taxon>
    </lineage>
</organism>
<feature type="compositionally biased region" description="Basic and acidic residues" evidence="1">
    <location>
        <begin position="63"/>
        <end position="81"/>
    </location>
</feature>
<feature type="region of interest" description="Disordered" evidence="1">
    <location>
        <begin position="62"/>
        <end position="81"/>
    </location>
</feature>
<sequence length="109" mass="12116">MHLFSQKHPPTNRESNRQQIQGKLHIDNGQHFVVCTVHPPDLLPVPQRNVVVHLGNPVVDESTVEHPQQHAVDSLEQHRMPRDDVGQVVGSRTLGDHVQLVGAQVDGVV</sequence>
<feature type="compositionally biased region" description="Polar residues" evidence="1">
    <location>
        <begin position="8"/>
        <end position="21"/>
    </location>
</feature>
<protein>
    <submittedName>
        <fullName evidence="2">(northern house mosquito) hypothetical protein</fullName>
    </submittedName>
</protein>
<reference evidence="2" key="1">
    <citation type="submission" date="2021-05" db="EMBL/GenBank/DDBJ databases">
        <authorList>
            <person name="Alioto T."/>
            <person name="Alioto T."/>
            <person name="Gomez Garrido J."/>
        </authorList>
    </citation>
    <scope>NUCLEOTIDE SEQUENCE</scope>
</reference>